<feature type="binding site" evidence="6">
    <location>
        <position position="8"/>
    </location>
    <ligand>
        <name>Mg(2+)</name>
        <dbReference type="ChEBI" id="CHEBI:18420"/>
    </ligand>
</feature>
<feature type="binding site" evidence="6">
    <location>
        <position position="426"/>
    </location>
    <ligand>
        <name>Mg(2+)</name>
        <dbReference type="ChEBI" id="CHEBI:18420"/>
    </ligand>
</feature>
<feature type="compositionally biased region" description="Low complexity" evidence="8">
    <location>
        <begin position="94"/>
        <end position="112"/>
    </location>
</feature>
<feature type="site" description="Transition state stabilizer" evidence="6">
    <location>
        <position position="223"/>
    </location>
</feature>
<dbReference type="PANTHER" id="PTHR21060">
    <property type="entry name" value="ACETATE KINASE"/>
    <property type="match status" value="1"/>
</dbReference>
<keyword evidence="3 6" id="KW-0547">Nucleotide-binding</keyword>
<dbReference type="GO" id="GO:0005737">
    <property type="term" value="C:cytoplasm"/>
    <property type="evidence" value="ECO:0007669"/>
    <property type="project" value="UniProtKB-SubCell"/>
</dbReference>
<evidence type="ECO:0000256" key="8">
    <source>
        <dbReference type="SAM" id="MobiDB-lite"/>
    </source>
</evidence>
<comment type="catalytic activity">
    <reaction evidence="6">
        <text>acetate + ATP = acetyl phosphate + ADP</text>
        <dbReference type="Rhea" id="RHEA:11352"/>
        <dbReference type="ChEBI" id="CHEBI:22191"/>
        <dbReference type="ChEBI" id="CHEBI:30089"/>
        <dbReference type="ChEBI" id="CHEBI:30616"/>
        <dbReference type="ChEBI" id="CHEBI:456216"/>
        <dbReference type="EC" id="2.7.2.1"/>
    </reaction>
</comment>
<evidence type="ECO:0000256" key="3">
    <source>
        <dbReference type="ARBA" id="ARBA00022741"/>
    </source>
</evidence>
<dbReference type="GO" id="GO:0006085">
    <property type="term" value="P:acetyl-CoA biosynthetic process"/>
    <property type="evidence" value="ECO:0007669"/>
    <property type="project" value="UniProtKB-UniRule"/>
</dbReference>
<name>A0A839EAC8_9MICO</name>
<protein>
    <recommendedName>
        <fullName evidence="6">Acetate kinase</fullName>
        <ecNumber evidence="6">2.7.2.1</ecNumber>
    </recommendedName>
    <alternativeName>
        <fullName evidence="6">Acetokinase</fullName>
    </alternativeName>
</protein>
<sequence length="439" mass="44505">MTRVFVVNSGSSSIKYQLVDVQSGEAVIGGVVERIGEPGGDASDHTEGMRLVLDRLGSESGFGAEARYGVFGVAASAPAAGAAAPAAGAAAAPAAGAPGPAAGAPGPAAGAPAPAPAAAPGPAAAPAFVAVGHRVVHGGALFTAPTLITDEVVEQIERVSALAPLHNPANLAGIRAAREVMGDVPHVAVFDTAFHQSMPAAAYTYAIDRDVAQAHGVRRYGFHGTSHEFVAHRAAGLLGRPVDELKLIVLHLGNGSSATAIDGGRSIDTSMGLTPLEGLVMGSRSGDVDPGVLLHLLRAGLSVDEVDRLLNKRSGLLGLTGRSDMRDVVQAADDGDGDARLALDVWAHRIRHYVGAYHALLGGLDALVFTAGIGENSPVMRARALAGLSHLGLTIDADRNAMSWREPREISPDGAAVKVLVVPTNEELAIARAAAALAG</sequence>
<evidence type="ECO:0000256" key="6">
    <source>
        <dbReference type="HAMAP-Rule" id="MF_00020"/>
    </source>
</evidence>
<evidence type="ECO:0000256" key="5">
    <source>
        <dbReference type="ARBA" id="ARBA00022840"/>
    </source>
</evidence>
<keyword evidence="6" id="KW-0479">Metal-binding</keyword>
<dbReference type="Proteomes" id="UP000585905">
    <property type="component" value="Unassembled WGS sequence"/>
</dbReference>
<keyword evidence="6" id="KW-0963">Cytoplasm</keyword>
<dbReference type="GO" id="GO:0006083">
    <property type="term" value="P:acetate metabolic process"/>
    <property type="evidence" value="ECO:0007669"/>
    <property type="project" value="TreeGrafter"/>
</dbReference>
<dbReference type="GO" id="GO:0008776">
    <property type="term" value="F:acetate kinase activity"/>
    <property type="evidence" value="ECO:0007669"/>
    <property type="project" value="UniProtKB-UniRule"/>
</dbReference>
<proteinExistence type="inferred from homology"/>
<dbReference type="EC" id="2.7.2.1" evidence="6"/>
<keyword evidence="2 6" id="KW-0808">Transferase</keyword>
<dbReference type="PRINTS" id="PR00471">
    <property type="entry name" value="ACETATEKNASE"/>
</dbReference>
<evidence type="ECO:0000313" key="10">
    <source>
        <dbReference type="Proteomes" id="UP000585905"/>
    </source>
</evidence>
<dbReference type="InterPro" id="IPR004372">
    <property type="entry name" value="Ac/propionate_kinase"/>
</dbReference>
<evidence type="ECO:0000256" key="1">
    <source>
        <dbReference type="ARBA" id="ARBA00008748"/>
    </source>
</evidence>
<organism evidence="9 10">
    <name type="scientific">Microcella alkalica</name>
    <dbReference type="NCBI Taxonomy" id="355930"/>
    <lineage>
        <taxon>Bacteria</taxon>
        <taxon>Bacillati</taxon>
        <taxon>Actinomycetota</taxon>
        <taxon>Actinomycetes</taxon>
        <taxon>Micrococcales</taxon>
        <taxon>Microbacteriaceae</taxon>
        <taxon>Microcella</taxon>
    </lineage>
</organism>
<comment type="caution">
    <text evidence="9">The sequence shown here is derived from an EMBL/GenBank/DDBJ whole genome shotgun (WGS) entry which is preliminary data.</text>
</comment>
<keyword evidence="6" id="KW-0460">Magnesium</keyword>
<comment type="subunit">
    <text evidence="6">Homodimer.</text>
</comment>
<dbReference type="InterPro" id="IPR023865">
    <property type="entry name" value="Aliphatic_acid_kinase_CS"/>
</dbReference>
<evidence type="ECO:0000256" key="4">
    <source>
        <dbReference type="ARBA" id="ARBA00022777"/>
    </source>
</evidence>
<gene>
    <name evidence="6" type="primary">ackA</name>
    <name evidence="9" type="ORF">FHX53_001722</name>
</gene>
<evidence type="ECO:0000256" key="2">
    <source>
        <dbReference type="ARBA" id="ARBA00022679"/>
    </source>
</evidence>
<comment type="pathway">
    <text evidence="6">Metabolic intermediate biosynthesis; acetyl-CoA biosynthesis; acetyl-CoA from acetate: step 1/2.</text>
</comment>
<dbReference type="GO" id="GO:0005524">
    <property type="term" value="F:ATP binding"/>
    <property type="evidence" value="ECO:0007669"/>
    <property type="project" value="UniProtKB-KW"/>
</dbReference>
<keyword evidence="5 6" id="KW-0067">ATP-binding</keyword>
<dbReference type="NCBIfam" id="TIGR00016">
    <property type="entry name" value="ackA"/>
    <property type="match status" value="1"/>
</dbReference>
<feature type="region of interest" description="Disordered" evidence="8">
    <location>
        <begin position="94"/>
        <end position="117"/>
    </location>
</feature>
<feature type="binding site" evidence="6">
    <location>
        <begin position="372"/>
        <end position="376"/>
    </location>
    <ligand>
        <name>ATP</name>
        <dbReference type="ChEBI" id="CHEBI:30616"/>
    </ligand>
</feature>
<dbReference type="GO" id="GO:0000287">
    <property type="term" value="F:magnesium ion binding"/>
    <property type="evidence" value="ECO:0007669"/>
    <property type="project" value="UniProtKB-UniRule"/>
</dbReference>
<dbReference type="EMBL" id="JACGWX010000004">
    <property type="protein sequence ID" value="MBA8848123.1"/>
    <property type="molecule type" value="Genomic_DNA"/>
</dbReference>
<comment type="subcellular location">
    <subcellularLocation>
        <location evidence="6">Cytoplasm</location>
    </subcellularLocation>
</comment>
<reference evidence="9 10" key="1">
    <citation type="submission" date="2020-07" db="EMBL/GenBank/DDBJ databases">
        <title>Sequencing the genomes of 1000 actinobacteria strains.</title>
        <authorList>
            <person name="Klenk H.-P."/>
        </authorList>
    </citation>
    <scope>NUCLEOTIDE SEQUENCE [LARGE SCALE GENOMIC DNA]</scope>
    <source>
        <strain evidence="9 10">DSM 19663</strain>
    </source>
</reference>
<evidence type="ECO:0000256" key="7">
    <source>
        <dbReference type="RuleBase" id="RU003835"/>
    </source>
</evidence>
<dbReference type="PROSITE" id="PS01076">
    <property type="entry name" value="ACETATE_KINASE_2"/>
    <property type="match status" value="1"/>
</dbReference>
<dbReference type="SUPFAM" id="SSF53067">
    <property type="entry name" value="Actin-like ATPase domain"/>
    <property type="match status" value="3"/>
</dbReference>
<comment type="similarity">
    <text evidence="1 6 7">Belongs to the acetokinase family.</text>
</comment>
<feature type="binding site" evidence="6">
    <location>
        <position position="15"/>
    </location>
    <ligand>
        <name>ATP</name>
        <dbReference type="ChEBI" id="CHEBI:30616"/>
    </ligand>
</feature>
<dbReference type="InterPro" id="IPR043129">
    <property type="entry name" value="ATPase_NBD"/>
</dbReference>
<feature type="site" description="Transition state stabilizer" evidence="6">
    <location>
        <position position="284"/>
    </location>
</feature>
<feature type="active site" description="Proton donor/acceptor" evidence="6">
    <location>
        <position position="191"/>
    </location>
</feature>
<feature type="binding site" evidence="6">
    <location>
        <begin position="251"/>
        <end position="255"/>
    </location>
    <ligand>
        <name>ATP</name>
        <dbReference type="ChEBI" id="CHEBI:30616"/>
    </ligand>
</feature>
<dbReference type="HAMAP" id="MF_00020">
    <property type="entry name" value="Acetate_kinase"/>
    <property type="match status" value="1"/>
</dbReference>
<accession>A0A839EAC8</accession>
<keyword evidence="10" id="KW-1185">Reference proteome</keyword>
<feature type="binding site" evidence="6">
    <location>
        <position position="134"/>
    </location>
    <ligand>
        <name>substrate</name>
    </ligand>
</feature>
<comment type="function">
    <text evidence="6">Catalyzes the formation of acetyl phosphate from acetate and ATP. Can also catalyze the reverse reaction.</text>
</comment>
<comment type="cofactor">
    <cofactor evidence="6">
        <name>Mg(2+)</name>
        <dbReference type="ChEBI" id="CHEBI:18420"/>
    </cofactor>
    <cofactor evidence="6">
        <name>Mn(2+)</name>
        <dbReference type="ChEBI" id="CHEBI:29035"/>
    </cofactor>
    <text evidence="6">Mg(2+). Can also accept Mn(2+).</text>
</comment>
<dbReference type="RefSeq" id="WP_343050927.1">
    <property type="nucleotide sequence ID" value="NZ_JACGWX010000004.1"/>
</dbReference>
<dbReference type="CDD" id="cd24010">
    <property type="entry name" value="ASKHA_NBD_AcK_PK"/>
    <property type="match status" value="1"/>
</dbReference>
<dbReference type="Pfam" id="PF00871">
    <property type="entry name" value="Acetate_kinase"/>
    <property type="match status" value="2"/>
</dbReference>
<dbReference type="PANTHER" id="PTHR21060:SF15">
    <property type="entry name" value="ACETATE KINASE-RELATED"/>
    <property type="match status" value="1"/>
</dbReference>
<feature type="binding site" evidence="6">
    <location>
        <begin position="324"/>
        <end position="326"/>
    </location>
    <ligand>
        <name>ATP</name>
        <dbReference type="ChEBI" id="CHEBI:30616"/>
    </ligand>
</feature>
<dbReference type="InterPro" id="IPR000890">
    <property type="entry name" value="Aliphatic_acid_kin_short-chain"/>
</dbReference>
<dbReference type="UniPathway" id="UPA00340">
    <property type="reaction ID" value="UER00458"/>
</dbReference>
<keyword evidence="4 6" id="KW-0418">Kinase</keyword>
<dbReference type="PIRSF" id="PIRSF000722">
    <property type="entry name" value="Acetate_prop_kin"/>
    <property type="match status" value="1"/>
</dbReference>
<dbReference type="AlphaFoldDB" id="A0A839EAC8"/>
<dbReference type="Gene3D" id="3.30.420.40">
    <property type="match status" value="3"/>
</dbReference>
<evidence type="ECO:0000313" key="9">
    <source>
        <dbReference type="EMBL" id="MBA8848123.1"/>
    </source>
</evidence>